<dbReference type="Proteomes" id="UP001214638">
    <property type="component" value="Unassembled WGS sequence"/>
</dbReference>
<evidence type="ECO:0000256" key="4">
    <source>
        <dbReference type="ARBA" id="ARBA00022679"/>
    </source>
</evidence>
<dbReference type="GO" id="GO:0004660">
    <property type="term" value="F:protein farnesyltransferase activity"/>
    <property type="evidence" value="ECO:0007669"/>
    <property type="project" value="TreeGrafter"/>
</dbReference>
<name>A0AAD9PH80_9APIC</name>
<dbReference type="InterPro" id="IPR045089">
    <property type="entry name" value="PGGT1B-like"/>
</dbReference>
<evidence type="ECO:0000313" key="11">
    <source>
        <dbReference type="Proteomes" id="UP001214638"/>
    </source>
</evidence>
<dbReference type="KEGG" id="bdw:94335209"/>
<evidence type="ECO:0000256" key="7">
    <source>
        <dbReference type="ARBA" id="ARBA00022833"/>
    </source>
</evidence>
<keyword evidence="11" id="KW-1185">Reference proteome</keyword>
<comment type="caution">
    <text evidence="9">The sequence shown here is derived from an EMBL/GenBank/DDBJ whole genome shotgun (WGS) entry which is preliminary data.</text>
</comment>
<evidence type="ECO:0000256" key="5">
    <source>
        <dbReference type="ARBA" id="ARBA00022723"/>
    </source>
</evidence>
<accession>A0AAD9PH80</accession>
<keyword evidence="4" id="KW-0808">Transferase</keyword>
<dbReference type="GO" id="GO:0005965">
    <property type="term" value="C:protein farnesyltransferase complex"/>
    <property type="evidence" value="ECO:0007669"/>
    <property type="project" value="TreeGrafter"/>
</dbReference>
<dbReference type="Gene3D" id="1.50.10.20">
    <property type="match status" value="1"/>
</dbReference>
<evidence type="ECO:0000313" key="9">
    <source>
        <dbReference type="EMBL" id="KAK2194804.1"/>
    </source>
</evidence>
<dbReference type="GeneID" id="94335209"/>
<evidence type="ECO:0000256" key="3">
    <source>
        <dbReference type="ARBA" id="ARBA00022602"/>
    </source>
</evidence>
<dbReference type="RefSeq" id="XP_067804750.1">
    <property type="nucleotide sequence ID" value="XM_067945959.1"/>
</dbReference>
<evidence type="ECO:0000259" key="8">
    <source>
        <dbReference type="Pfam" id="PF00432"/>
    </source>
</evidence>
<comment type="cofactor">
    <cofactor evidence="1">
        <name>Zn(2+)</name>
        <dbReference type="ChEBI" id="CHEBI:29105"/>
    </cofactor>
</comment>
<dbReference type="PANTHER" id="PTHR11774">
    <property type="entry name" value="GERANYLGERANYL TRANSFERASE TYPE BETA SUBUNIT"/>
    <property type="match status" value="1"/>
</dbReference>
<dbReference type="AlphaFoldDB" id="A0AAD9PH80"/>
<evidence type="ECO:0000256" key="6">
    <source>
        <dbReference type="ARBA" id="ARBA00022737"/>
    </source>
</evidence>
<dbReference type="PANTHER" id="PTHR11774:SF6">
    <property type="entry name" value="PROTEIN FARNESYLTRANSFERASE SUBUNIT BETA"/>
    <property type="match status" value="1"/>
</dbReference>
<organism evidence="9 11">
    <name type="scientific">Babesia duncani</name>
    <dbReference type="NCBI Taxonomy" id="323732"/>
    <lineage>
        <taxon>Eukaryota</taxon>
        <taxon>Sar</taxon>
        <taxon>Alveolata</taxon>
        <taxon>Apicomplexa</taxon>
        <taxon>Aconoidasida</taxon>
        <taxon>Piroplasmida</taxon>
        <taxon>Babesiidae</taxon>
        <taxon>Babesia</taxon>
    </lineage>
</organism>
<sequence length="498" mass="55450">MDILEHRYIKRLQDAIGALNSACVAIESCTISALGPDGYRAITDDEEATLAAACGDVLATYVNALCSNCDYGEKPTRETIEDTIESQIIVESDCLKILSRRLSHALLNDNHSCLANAKSLGKQLLINSQIAKLMEYKPCHRALEFLCDQLIIDSGPVIYLESHGETILQKTCNACMAESSLMKQSHICYIQKYLTAHGDAKRIDLYYLNCSEPWIVYWTLHSLCILGADISLYKQRALATLENCWDARNGGYGGGHGQIAHLATTYAALCVYKMLNCLDRVNVGAIYGFLTSMKLENGCFTVHKYGEYDVRGIYCAIASASMLNILTPELQHNVAEHISKCQTYEGGIAGELNLEAHAGYTYCAVAALALMDRLDVINVEKLKSWCHSLQTNQFGYQGRTHKLVDACYSFWVGATIDILTGAWGTCLNAQLLKVYLYTFSQMQQGFRDKPNVQPDLYHTCYALSALLVLSRHSVCEGDDFYKIRATDIYNVLINVIHY</sequence>
<gene>
    <name evidence="10" type="ORF">BdWA1_000911</name>
    <name evidence="9" type="ORF">BdWA1_003716</name>
</gene>
<evidence type="ECO:0000256" key="1">
    <source>
        <dbReference type="ARBA" id="ARBA00001947"/>
    </source>
</evidence>
<dbReference type="SUPFAM" id="SSF48239">
    <property type="entry name" value="Terpenoid cyclases/Protein prenyltransferases"/>
    <property type="match status" value="1"/>
</dbReference>
<dbReference type="GO" id="GO:0046872">
    <property type="term" value="F:metal ion binding"/>
    <property type="evidence" value="ECO:0007669"/>
    <property type="project" value="UniProtKB-KW"/>
</dbReference>
<evidence type="ECO:0000256" key="2">
    <source>
        <dbReference type="ARBA" id="ARBA00010497"/>
    </source>
</evidence>
<protein>
    <submittedName>
        <fullName evidence="9">Bifunctional Protein farnesyltransferase subunit beta/Terpenoid cyclases-protein prenyltransferase alpha-alpha toroid/PFTB repeat/Prenyltransferase subunit beta</fullName>
    </submittedName>
</protein>
<proteinExistence type="inferred from homology"/>
<keyword evidence="5" id="KW-0479">Metal-binding</keyword>
<feature type="domain" description="Prenyltransferase alpha-alpha toroid" evidence="8">
    <location>
        <begin position="181"/>
        <end position="473"/>
    </location>
</feature>
<keyword evidence="3" id="KW-0637">Prenyltransferase</keyword>
<evidence type="ECO:0000313" key="10">
    <source>
        <dbReference type="EMBL" id="KAK2197908.1"/>
    </source>
</evidence>
<reference evidence="9" key="1">
    <citation type="journal article" date="2023" name="Nat. Microbiol.">
        <title>Babesia duncani multi-omics identifies virulence factors and drug targets.</title>
        <authorList>
            <person name="Singh P."/>
            <person name="Lonardi S."/>
            <person name="Liang Q."/>
            <person name="Vydyam P."/>
            <person name="Khabirova E."/>
            <person name="Fang T."/>
            <person name="Gihaz S."/>
            <person name="Thekkiniath J."/>
            <person name="Munshi M."/>
            <person name="Abel S."/>
            <person name="Ciampossin L."/>
            <person name="Batugedara G."/>
            <person name="Gupta M."/>
            <person name="Lu X.M."/>
            <person name="Lenz T."/>
            <person name="Chakravarty S."/>
            <person name="Cornillot E."/>
            <person name="Hu Y."/>
            <person name="Ma W."/>
            <person name="Gonzalez L.M."/>
            <person name="Sanchez S."/>
            <person name="Estrada K."/>
            <person name="Sanchez-Flores A."/>
            <person name="Montero E."/>
            <person name="Harb O.S."/>
            <person name="Le Roch K.G."/>
            <person name="Mamoun C.B."/>
        </authorList>
    </citation>
    <scope>NUCLEOTIDE SEQUENCE</scope>
    <source>
        <strain evidence="9">WA1</strain>
    </source>
</reference>
<keyword evidence="6" id="KW-0677">Repeat</keyword>
<dbReference type="EMBL" id="JALLKP010000001">
    <property type="protein sequence ID" value="KAK2197908.1"/>
    <property type="molecule type" value="Genomic_DNA"/>
</dbReference>
<dbReference type="InterPro" id="IPR008930">
    <property type="entry name" value="Terpenoid_cyclase/PrenylTrfase"/>
</dbReference>
<dbReference type="EMBL" id="JALLKP010000041">
    <property type="protein sequence ID" value="KAK2194804.1"/>
    <property type="molecule type" value="Genomic_DNA"/>
</dbReference>
<keyword evidence="7" id="KW-0862">Zinc</keyword>
<comment type="similarity">
    <text evidence="2">Belongs to the protein prenyltransferase subunit beta family.</text>
</comment>
<dbReference type="Pfam" id="PF00432">
    <property type="entry name" value="Prenyltrans"/>
    <property type="match status" value="1"/>
</dbReference>
<dbReference type="InterPro" id="IPR001330">
    <property type="entry name" value="Prenyltrans"/>
</dbReference>